<feature type="compositionally biased region" description="Low complexity" evidence="1">
    <location>
        <begin position="487"/>
        <end position="522"/>
    </location>
</feature>
<feature type="region of interest" description="Disordered" evidence="1">
    <location>
        <begin position="640"/>
        <end position="665"/>
    </location>
</feature>
<name>A0ABD3P3Q4_9STRA</name>
<feature type="compositionally biased region" description="Polar residues" evidence="1">
    <location>
        <begin position="805"/>
        <end position="861"/>
    </location>
</feature>
<keyword evidence="3" id="KW-1185">Reference proteome</keyword>
<feature type="compositionally biased region" description="Low complexity" evidence="1">
    <location>
        <begin position="361"/>
        <end position="378"/>
    </location>
</feature>
<feature type="compositionally biased region" description="Basic residues" evidence="1">
    <location>
        <begin position="146"/>
        <end position="155"/>
    </location>
</feature>
<feature type="region of interest" description="Disordered" evidence="1">
    <location>
        <begin position="699"/>
        <end position="736"/>
    </location>
</feature>
<feature type="compositionally biased region" description="Polar residues" evidence="1">
    <location>
        <begin position="345"/>
        <end position="360"/>
    </location>
</feature>
<evidence type="ECO:0000313" key="2">
    <source>
        <dbReference type="EMBL" id="KAL3782845.1"/>
    </source>
</evidence>
<feature type="region of interest" description="Disordered" evidence="1">
    <location>
        <begin position="345"/>
        <end position="615"/>
    </location>
</feature>
<evidence type="ECO:0000313" key="3">
    <source>
        <dbReference type="Proteomes" id="UP001530400"/>
    </source>
</evidence>
<feature type="compositionally biased region" description="Polar residues" evidence="1">
    <location>
        <begin position="379"/>
        <end position="389"/>
    </location>
</feature>
<feature type="compositionally biased region" description="Polar residues" evidence="1">
    <location>
        <begin position="1"/>
        <end position="22"/>
    </location>
</feature>
<feature type="compositionally biased region" description="Basic and acidic residues" evidence="1">
    <location>
        <begin position="28"/>
        <end position="44"/>
    </location>
</feature>
<feature type="compositionally biased region" description="Basic and acidic residues" evidence="1">
    <location>
        <begin position="706"/>
        <end position="722"/>
    </location>
</feature>
<dbReference type="AlphaFoldDB" id="A0ABD3P3Q4"/>
<gene>
    <name evidence="2" type="ORF">ACHAWO_004906</name>
</gene>
<feature type="compositionally biased region" description="Polar residues" evidence="1">
    <location>
        <begin position="68"/>
        <end position="80"/>
    </location>
</feature>
<proteinExistence type="predicted"/>
<feature type="region of interest" description="Disordered" evidence="1">
    <location>
        <begin position="941"/>
        <end position="960"/>
    </location>
</feature>
<comment type="caution">
    <text evidence="2">The sequence shown here is derived from an EMBL/GenBank/DDBJ whole genome shotgun (WGS) entry which is preliminary data.</text>
</comment>
<feature type="compositionally biased region" description="Basic and acidic residues" evidence="1">
    <location>
        <begin position="113"/>
        <end position="125"/>
    </location>
</feature>
<dbReference type="Proteomes" id="UP001530400">
    <property type="component" value="Unassembled WGS sequence"/>
</dbReference>
<feature type="region of interest" description="Disordered" evidence="1">
    <location>
        <begin position="278"/>
        <end position="311"/>
    </location>
</feature>
<feature type="compositionally biased region" description="Low complexity" evidence="1">
    <location>
        <begin position="45"/>
        <end position="60"/>
    </location>
</feature>
<protein>
    <submittedName>
        <fullName evidence="2">Uncharacterized protein</fullName>
    </submittedName>
</protein>
<feature type="compositionally biased region" description="Low complexity" evidence="1">
    <location>
        <begin position="85"/>
        <end position="97"/>
    </location>
</feature>
<evidence type="ECO:0000256" key="1">
    <source>
        <dbReference type="SAM" id="MobiDB-lite"/>
    </source>
</evidence>
<dbReference type="EMBL" id="JALLPJ020000792">
    <property type="protein sequence ID" value="KAL3782845.1"/>
    <property type="molecule type" value="Genomic_DNA"/>
</dbReference>
<feature type="compositionally biased region" description="Low complexity" evidence="1">
    <location>
        <begin position="565"/>
        <end position="593"/>
    </location>
</feature>
<feature type="compositionally biased region" description="Basic residues" evidence="1">
    <location>
        <begin position="446"/>
        <end position="459"/>
    </location>
</feature>
<feature type="compositionally biased region" description="Polar residues" evidence="1">
    <location>
        <begin position="289"/>
        <end position="311"/>
    </location>
</feature>
<accession>A0ABD3P3Q4</accession>
<organism evidence="2 3">
    <name type="scientific">Cyclotella atomus</name>
    <dbReference type="NCBI Taxonomy" id="382360"/>
    <lineage>
        <taxon>Eukaryota</taxon>
        <taxon>Sar</taxon>
        <taxon>Stramenopiles</taxon>
        <taxon>Ochrophyta</taxon>
        <taxon>Bacillariophyta</taxon>
        <taxon>Coscinodiscophyceae</taxon>
        <taxon>Thalassiosirophycidae</taxon>
        <taxon>Stephanodiscales</taxon>
        <taxon>Stephanodiscaceae</taxon>
        <taxon>Cyclotella</taxon>
    </lineage>
</organism>
<feature type="compositionally biased region" description="Polar residues" evidence="1">
    <location>
        <begin position="595"/>
        <end position="611"/>
    </location>
</feature>
<sequence length="1061" mass="114650">MNTEMNDNSNEMTDGCVNNDNSAGVDVSMKENETFANDEERAESSNHAANAAEADDTSSSVSEEVMSGAQSDQTANISSNGGYSGDYESISDSSSGASKKRKVALGLRGRHRRDVDEEKEEKSEDVIEDDSQNLTSSAPEDDSNNHRRHHHHHHHGEVEKHQLGSSNNNVHHHHHCPKDRPNEARDQQVNRQIHEIMNLYSVSLQAQESARADHDAAAAKDDQVHTLDVKRGAKVHYQVQSNGSISNNEVSAQLGGCRIVDPSDPRVDLVKLYQASQSSAAGLGPEPPQNNSAAAHLDNNASNQSQDASDNGNLDDCYANLMEACRPFFQDSKTIMESRKVPMLPTTTANQSQAGSDEAQSSSGFTSFFTTTKSESNTNAGEGSSSQSEFSHKKKSDDGHQDAKSSPSLDDENMAKQSHGADHAASRHRHGDAYQSDSSSMVVLARMKRKHKDQRRHEGKSKNEEEHVSKRVRIETVALDAAKYRSTEQPQQQQQQQSASKQPESSSLSSGLSTSVNSSESETGGGGGGGAQAKHHAGTANSTSVEDQSKTDSQSGTAENSKNQTARTVTDTSGTTTANNSSGSGTGSGNDADPTNKSESGSQIEGTSNSDVKNHIYCEKDSLSDTNTVAAVNGDAAKKIEAQQSQPDKPLIHHHNHGGKKIPVVDHTPQDPLESIMEEPEQPTVNNAAITKEEKLIEKKRKRMSARKEYEEDLQRQMRDSSESSSNPKDMDVLEPGKPVTLEDVLSFSKTARLLVQALPPFLAVHTNAAFTLLTGIDSHTIIGQPVASIIAIAQSIPPNKESDSSGSDITNNKDALSSLSGSVEGNEGQNDAGLTNESDANQQGQEQPANDGTMEMNVQTAPVPPGFRIDRLIVARGYGHIHNVEVKAVEPHTPAHAIEGSEVKIDEAKSGAKRKKKDEKIFCRMSVSPVVMNTESWDRKCEGHTDTKDHTSGNKRRKHAHTPIVKHYLIQLESIDGPSCLLAKRSSFSSSTDTTVEAQLLGITRSELVARRCRMQSNRADTAQEVQAPSENRGISEMNFPETDSQDENTSAVEPVATCG</sequence>
<feature type="compositionally biased region" description="Basic residues" evidence="1">
    <location>
        <begin position="98"/>
        <end position="112"/>
    </location>
</feature>
<reference evidence="2 3" key="1">
    <citation type="submission" date="2024-10" db="EMBL/GenBank/DDBJ databases">
        <title>Updated reference genomes for cyclostephanoid diatoms.</title>
        <authorList>
            <person name="Roberts W.R."/>
            <person name="Alverson A.J."/>
        </authorList>
    </citation>
    <scope>NUCLEOTIDE SEQUENCE [LARGE SCALE GENOMIC DNA]</scope>
    <source>
        <strain evidence="2 3">AJA010-31</strain>
    </source>
</reference>
<feature type="region of interest" description="Disordered" evidence="1">
    <location>
        <begin position="1"/>
        <end position="186"/>
    </location>
</feature>
<feature type="region of interest" description="Disordered" evidence="1">
    <location>
        <begin position="798"/>
        <end position="864"/>
    </location>
</feature>
<feature type="region of interest" description="Disordered" evidence="1">
    <location>
        <begin position="1019"/>
        <end position="1061"/>
    </location>
</feature>
<feature type="compositionally biased region" description="Polar residues" evidence="1">
    <location>
        <begin position="540"/>
        <end position="564"/>
    </location>
</feature>
<feature type="compositionally biased region" description="Polar residues" evidence="1">
    <location>
        <begin position="1019"/>
        <end position="1031"/>
    </location>
</feature>
<feature type="compositionally biased region" description="Basic and acidic residues" evidence="1">
    <location>
        <begin position="460"/>
        <end position="474"/>
    </location>
</feature>
<feature type="compositionally biased region" description="Basic and acidic residues" evidence="1">
    <location>
        <begin position="941"/>
        <end position="953"/>
    </location>
</feature>